<name>T1IBS2_RHOPR</name>
<dbReference type="HOGENOM" id="CLU_1116915_0_0_1"/>
<dbReference type="VEuPathDB" id="VectorBase:RPRC013742"/>
<protein>
    <submittedName>
        <fullName evidence="1">Uncharacterized protein</fullName>
    </submittedName>
</protein>
<reference evidence="1" key="1">
    <citation type="submission" date="2015-05" db="UniProtKB">
        <authorList>
            <consortium name="EnsemblMetazoa"/>
        </authorList>
    </citation>
    <scope>IDENTIFICATION</scope>
</reference>
<organism evidence="1 2">
    <name type="scientific">Rhodnius prolixus</name>
    <name type="common">Triatomid bug</name>
    <dbReference type="NCBI Taxonomy" id="13249"/>
    <lineage>
        <taxon>Eukaryota</taxon>
        <taxon>Metazoa</taxon>
        <taxon>Ecdysozoa</taxon>
        <taxon>Arthropoda</taxon>
        <taxon>Hexapoda</taxon>
        <taxon>Insecta</taxon>
        <taxon>Pterygota</taxon>
        <taxon>Neoptera</taxon>
        <taxon>Paraneoptera</taxon>
        <taxon>Hemiptera</taxon>
        <taxon>Heteroptera</taxon>
        <taxon>Panheteroptera</taxon>
        <taxon>Cimicomorpha</taxon>
        <taxon>Reduviidae</taxon>
        <taxon>Triatominae</taxon>
        <taxon>Rhodnius</taxon>
    </lineage>
</organism>
<dbReference type="EMBL" id="ACPB03014514">
    <property type="status" value="NOT_ANNOTATED_CDS"/>
    <property type="molecule type" value="Genomic_DNA"/>
</dbReference>
<dbReference type="InParanoid" id="T1IBS2"/>
<evidence type="ECO:0000313" key="1">
    <source>
        <dbReference type="EnsemblMetazoa" id="RPRC013742-PA"/>
    </source>
</evidence>
<sequence length="249" mass="27927">MMKLISANCGVLTFSCLCCLCQTAGEVQDEKALDEIFNAGKDVPAKQIPVNEEVDEGSNKDDTVRRITLVEEDKVKTAVDGNIVFKEDIEEKSQKESEKVEVKTAEEEKVVTKIEEGKNIEEAAKLVPFKALQGYIEVPIVYKLLIKVEKSKEALKPVGEDPDIDIRSLEEKEGSEPQGLPWSFPEDGYGPGWIRAGQKFPLSFQYRYHLSPFAFPKPSAQFVYLNHHHFGRPFSLLANKLGFYNALAS</sequence>
<dbReference type="Proteomes" id="UP000015103">
    <property type="component" value="Unassembled WGS sequence"/>
</dbReference>
<dbReference type="AlphaFoldDB" id="T1IBS2"/>
<dbReference type="PROSITE" id="PS51257">
    <property type="entry name" value="PROKAR_LIPOPROTEIN"/>
    <property type="match status" value="1"/>
</dbReference>
<keyword evidence="2" id="KW-1185">Reference proteome</keyword>
<evidence type="ECO:0000313" key="2">
    <source>
        <dbReference type="Proteomes" id="UP000015103"/>
    </source>
</evidence>
<proteinExistence type="predicted"/>
<accession>T1IBS2</accession>
<dbReference type="EnsemblMetazoa" id="RPRC013742-RA">
    <property type="protein sequence ID" value="RPRC013742-PA"/>
    <property type="gene ID" value="RPRC013742"/>
</dbReference>